<keyword evidence="1" id="KW-0805">Transcription regulation</keyword>
<evidence type="ECO:0000256" key="2">
    <source>
        <dbReference type="ARBA" id="ARBA00023125"/>
    </source>
</evidence>
<keyword evidence="6" id="KW-1185">Reference proteome</keyword>
<proteinExistence type="predicted"/>
<dbReference type="PANTHER" id="PTHR44688:SF16">
    <property type="entry name" value="DNA-BINDING TRANSCRIPTIONAL ACTIVATOR DEVR_DOSR"/>
    <property type="match status" value="1"/>
</dbReference>
<dbReference type="InterPro" id="IPR016032">
    <property type="entry name" value="Sig_transdc_resp-reg_C-effctor"/>
</dbReference>
<keyword evidence="2" id="KW-0238">DNA-binding</keyword>
<dbReference type="SMART" id="SM00421">
    <property type="entry name" value="HTH_LUXR"/>
    <property type="match status" value="1"/>
</dbReference>
<dbReference type="InterPro" id="IPR036388">
    <property type="entry name" value="WH-like_DNA-bd_sf"/>
</dbReference>
<dbReference type="CDD" id="cd06170">
    <property type="entry name" value="LuxR_C_like"/>
    <property type="match status" value="1"/>
</dbReference>
<evidence type="ECO:0000259" key="4">
    <source>
        <dbReference type="PROSITE" id="PS50043"/>
    </source>
</evidence>
<dbReference type="AlphaFoldDB" id="A0A1H9J3E0"/>
<evidence type="ECO:0000313" key="6">
    <source>
        <dbReference type="Proteomes" id="UP000198749"/>
    </source>
</evidence>
<dbReference type="InterPro" id="IPR000792">
    <property type="entry name" value="Tscrpt_reg_LuxR_C"/>
</dbReference>
<dbReference type="PRINTS" id="PR00038">
    <property type="entry name" value="HTHLUXR"/>
</dbReference>
<dbReference type="GO" id="GO:0006355">
    <property type="term" value="P:regulation of DNA-templated transcription"/>
    <property type="evidence" value="ECO:0007669"/>
    <property type="project" value="InterPro"/>
</dbReference>
<dbReference type="EMBL" id="FOGB01000008">
    <property type="protein sequence ID" value="SEQ81297.1"/>
    <property type="molecule type" value="Genomic_DNA"/>
</dbReference>
<dbReference type="OrthoDB" id="343383at2"/>
<dbReference type="SUPFAM" id="SSF46894">
    <property type="entry name" value="C-terminal effector domain of the bipartite response regulators"/>
    <property type="match status" value="1"/>
</dbReference>
<protein>
    <submittedName>
        <fullName evidence="5">Regulatory protein, luxR family</fullName>
    </submittedName>
</protein>
<dbReference type="Gene3D" id="1.10.10.10">
    <property type="entry name" value="Winged helix-like DNA-binding domain superfamily/Winged helix DNA-binding domain"/>
    <property type="match status" value="1"/>
</dbReference>
<name>A0A1H9J3E0_9GAMM</name>
<evidence type="ECO:0000256" key="3">
    <source>
        <dbReference type="ARBA" id="ARBA00023163"/>
    </source>
</evidence>
<dbReference type="PROSITE" id="PS50043">
    <property type="entry name" value="HTH_LUXR_2"/>
    <property type="match status" value="1"/>
</dbReference>
<gene>
    <name evidence="5" type="ORF">SAMN03080615_02852</name>
</gene>
<evidence type="ECO:0000256" key="1">
    <source>
        <dbReference type="ARBA" id="ARBA00023015"/>
    </source>
</evidence>
<keyword evidence="3" id="KW-0804">Transcription</keyword>
<dbReference type="STRING" id="355243.SAMN03080615_02852"/>
<dbReference type="PANTHER" id="PTHR44688">
    <property type="entry name" value="DNA-BINDING TRANSCRIPTIONAL ACTIVATOR DEVR_DOSR"/>
    <property type="match status" value="1"/>
</dbReference>
<organism evidence="5 6">
    <name type="scientific">Amphritea atlantica</name>
    <dbReference type="NCBI Taxonomy" id="355243"/>
    <lineage>
        <taxon>Bacteria</taxon>
        <taxon>Pseudomonadati</taxon>
        <taxon>Pseudomonadota</taxon>
        <taxon>Gammaproteobacteria</taxon>
        <taxon>Oceanospirillales</taxon>
        <taxon>Oceanospirillaceae</taxon>
        <taxon>Amphritea</taxon>
    </lineage>
</organism>
<feature type="domain" description="HTH luxR-type" evidence="4">
    <location>
        <begin position="194"/>
        <end position="259"/>
    </location>
</feature>
<dbReference type="Pfam" id="PF00196">
    <property type="entry name" value="GerE"/>
    <property type="match status" value="1"/>
</dbReference>
<accession>A0A1H9J3E0</accession>
<dbReference type="Proteomes" id="UP000198749">
    <property type="component" value="Unassembled WGS sequence"/>
</dbReference>
<evidence type="ECO:0000313" key="5">
    <source>
        <dbReference type="EMBL" id="SEQ81297.1"/>
    </source>
</evidence>
<sequence>MEDSSENIYLLASELIDTSGTDAFTPALLSLINSATPCESVFAIHFHKNSRPTILLAPDSTLLTSKIMDEYLNGFYMIDPFYNAFKTGLSTGLHFIKEIAPDDFFESTYYTEHYCNRGYEEAAFIINLDNDSQIQISLTVIETPATAATRQRLQAISPLVISAYRKHWQNIENTQESSQDASAIIHEQISSVFRNFGGGLLTERESEIAILIIRGYSLIAIAELLGIAHGTAKVHCKNLYSKLEINSKSELFSLFLDDISDK</sequence>
<reference evidence="6" key="1">
    <citation type="submission" date="2016-10" db="EMBL/GenBank/DDBJ databases">
        <authorList>
            <person name="Varghese N."/>
            <person name="Submissions S."/>
        </authorList>
    </citation>
    <scope>NUCLEOTIDE SEQUENCE [LARGE SCALE GENOMIC DNA]</scope>
    <source>
        <strain evidence="6">DSM 18887</strain>
    </source>
</reference>
<dbReference type="RefSeq" id="WP_091359537.1">
    <property type="nucleotide sequence ID" value="NZ_AP025284.1"/>
</dbReference>
<dbReference type="GO" id="GO:0003677">
    <property type="term" value="F:DNA binding"/>
    <property type="evidence" value="ECO:0007669"/>
    <property type="project" value="UniProtKB-KW"/>
</dbReference>